<evidence type="ECO:0000313" key="2">
    <source>
        <dbReference type="EMBL" id="TWT98297.1"/>
    </source>
</evidence>
<keyword evidence="3" id="KW-1185">Reference proteome</keyword>
<keyword evidence="1" id="KW-0812">Transmembrane</keyword>
<comment type="caution">
    <text evidence="2">The sequence shown here is derived from an EMBL/GenBank/DDBJ whole genome shotgun (WGS) entry which is preliminary data.</text>
</comment>
<organism evidence="2 3">
    <name type="scientific">Stieleria varia</name>
    <dbReference type="NCBI Taxonomy" id="2528005"/>
    <lineage>
        <taxon>Bacteria</taxon>
        <taxon>Pseudomonadati</taxon>
        <taxon>Planctomycetota</taxon>
        <taxon>Planctomycetia</taxon>
        <taxon>Pirellulales</taxon>
        <taxon>Pirellulaceae</taxon>
        <taxon>Stieleria</taxon>
    </lineage>
</organism>
<dbReference type="Proteomes" id="UP000320176">
    <property type="component" value="Unassembled WGS sequence"/>
</dbReference>
<evidence type="ECO:0000256" key="1">
    <source>
        <dbReference type="SAM" id="Phobius"/>
    </source>
</evidence>
<gene>
    <name evidence="2" type="ORF">Pla52n_48080</name>
</gene>
<evidence type="ECO:0000313" key="3">
    <source>
        <dbReference type="Proteomes" id="UP000320176"/>
    </source>
</evidence>
<accession>A0A5C6AFU5</accession>
<protein>
    <submittedName>
        <fullName evidence="2">Uncharacterized protein</fullName>
    </submittedName>
</protein>
<keyword evidence="1" id="KW-1133">Transmembrane helix</keyword>
<dbReference type="Pfam" id="PF14163">
    <property type="entry name" value="SieB"/>
    <property type="match status" value="1"/>
</dbReference>
<feature type="transmembrane region" description="Helical" evidence="1">
    <location>
        <begin position="53"/>
        <end position="80"/>
    </location>
</feature>
<dbReference type="RefSeq" id="WP_146521911.1">
    <property type="nucleotide sequence ID" value="NZ_CP151726.1"/>
</dbReference>
<keyword evidence="1" id="KW-0472">Membrane</keyword>
<proteinExistence type="predicted"/>
<dbReference type="OrthoDB" id="1347838at2"/>
<sequence length="209" mass="23186">MEGSTLEWLTKLSDVFKLPTKYVALLAFVTGAVLFSPQAILDKLHLSLIPATYGAVVGIVFLISSGIVLVNAWCEGVCIFRRRGSLARRRSQVSSELENLDPVEQAILREFMLSGSSTLKIPMDNPAVVGLSAKGILERIGAYGNYSLDGMMFPFRISAVAEKHITPDTLGLAQFTVVTDDGKLTLTHEGFEWVDERRPEFVIPRRERW</sequence>
<dbReference type="EMBL" id="SJPN01000006">
    <property type="protein sequence ID" value="TWT98297.1"/>
    <property type="molecule type" value="Genomic_DNA"/>
</dbReference>
<dbReference type="InterPro" id="IPR025982">
    <property type="entry name" value="SieB"/>
</dbReference>
<dbReference type="AlphaFoldDB" id="A0A5C6AFU5"/>
<name>A0A5C6AFU5_9BACT</name>
<feature type="transmembrane region" description="Helical" evidence="1">
    <location>
        <begin position="21"/>
        <end position="41"/>
    </location>
</feature>
<reference evidence="2 3" key="1">
    <citation type="submission" date="2019-02" db="EMBL/GenBank/DDBJ databases">
        <title>Deep-cultivation of Planctomycetes and their phenomic and genomic characterization uncovers novel biology.</title>
        <authorList>
            <person name="Wiegand S."/>
            <person name="Jogler M."/>
            <person name="Boedeker C."/>
            <person name="Pinto D."/>
            <person name="Vollmers J."/>
            <person name="Rivas-Marin E."/>
            <person name="Kohn T."/>
            <person name="Peeters S.H."/>
            <person name="Heuer A."/>
            <person name="Rast P."/>
            <person name="Oberbeckmann S."/>
            <person name="Bunk B."/>
            <person name="Jeske O."/>
            <person name="Meyerdierks A."/>
            <person name="Storesund J.E."/>
            <person name="Kallscheuer N."/>
            <person name="Luecker S."/>
            <person name="Lage O.M."/>
            <person name="Pohl T."/>
            <person name="Merkel B.J."/>
            <person name="Hornburger P."/>
            <person name="Mueller R.-W."/>
            <person name="Bruemmer F."/>
            <person name="Labrenz M."/>
            <person name="Spormann A.M."/>
            <person name="Op Den Camp H."/>
            <person name="Overmann J."/>
            <person name="Amann R."/>
            <person name="Jetten M.S.M."/>
            <person name="Mascher T."/>
            <person name="Medema M.H."/>
            <person name="Devos D.P."/>
            <person name="Kaster A.-K."/>
            <person name="Ovreas L."/>
            <person name="Rohde M."/>
            <person name="Galperin M.Y."/>
            <person name="Jogler C."/>
        </authorList>
    </citation>
    <scope>NUCLEOTIDE SEQUENCE [LARGE SCALE GENOMIC DNA]</scope>
    <source>
        <strain evidence="2 3">Pla52n</strain>
    </source>
</reference>